<sequence>MPPQSQSAEGGVGKNARRSAKSRSGCQTCKVKRLKCDESKPACKNCVKRGLTCPGYKQLLRWSTKYEAVQAADGPSQKTIHPSVEFQFSAIDPSNFGKEVSEDSGKDSIARKNVPENAGPREIIFANDGASAPSQEERDSAQKQLMPNWKVDLSQLLNPVEEEEDDALVRFEPQPSQSIVQRRSDDEARRRPDSRGSVEASLQWKTLLRSYYRMSEPALPRSLHSEASALVEHYFRDVCVIFSAFDSAMNPFRTVIARLWDNSSSIFFAIQSMAAAHLANYMPNMRLVGLNMQRKAYECLQQELQLASINQTMDDKLLLAVLLLGLTACWHDSSDLGAAHLTAARALIYPRLLRDDGLQGTESNRNDQFFAEALIYWEMCMAFVSRETFVPGMERRLPAAAFGDHDGRSENKIFPHPWTGIAPRIQMLFAEVGRLVRHYCTMRFSLFSPTGDPLAIDMDSIIIAAKDLEEELLSINLPSADDLVDVQDERTHKTDFISIAEATKCAALLEIYRVFPEILEHRLGSPGGMGGDAFPQAIPSFFSTDTDYTSTNRSRSTIDSSRWLTSLARHILDVIGKVPTSSGTRPLQLILLTTAAAELRLKGVAVTSPGLLASTTYDLEVAQARGFAMARLNELASRLPSKPVLKIIQLVREVWRRNDAGDDAFWMDVMTENGWETIMG</sequence>
<accession>A0ABR3PL43</accession>
<dbReference type="PANTHER" id="PTHR37534">
    <property type="entry name" value="TRANSCRIPTIONAL ACTIVATOR PROTEIN UGA3"/>
    <property type="match status" value="1"/>
</dbReference>
<evidence type="ECO:0000313" key="5">
    <source>
        <dbReference type="EMBL" id="KAL1306842.1"/>
    </source>
</evidence>
<feature type="region of interest" description="Disordered" evidence="3">
    <location>
        <begin position="95"/>
        <end position="118"/>
    </location>
</feature>
<dbReference type="InterPro" id="IPR036864">
    <property type="entry name" value="Zn2-C6_fun-type_DNA-bd_sf"/>
</dbReference>
<feature type="domain" description="Zn(2)-C6 fungal-type" evidence="4">
    <location>
        <begin position="25"/>
        <end position="53"/>
    </location>
</feature>
<dbReference type="SMART" id="SM00066">
    <property type="entry name" value="GAL4"/>
    <property type="match status" value="1"/>
</dbReference>
<dbReference type="EMBL" id="JBFMKM010000004">
    <property type="protein sequence ID" value="KAL1306842.1"/>
    <property type="molecule type" value="Genomic_DNA"/>
</dbReference>
<feature type="compositionally biased region" description="Basic and acidic residues" evidence="3">
    <location>
        <begin position="99"/>
        <end position="114"/>
    </location>
</feature>
<evidence type="ECO:0000313" key="6">
    <source>
        <dbReference type="Proteomes" id="UP001562354"/>
    </source>
</evidence>
<dbReference type="Gene3D" id="4.10.240.10">
    <property type="entry name" value="Zn(2)-C6 fungal-type DNA-binding domain"/>
    <property type="match status" value="1"/>
</dbReference>
<feature type="region of interest" description="Disordered" evidence="3">
    <location>
        <begin position="1"/>
        <end position="26"/>
    </location>
</feature>
<proteinExistence type="predicted"/>
<organism evidence="5 6">
    <name type="scientific">Neodothiora populina</name>
    <dbReference type="NCBI Taxonomy" id="2781224"/>
    <lineage>
        <taxon>Eukaryota</taxon>
        <taxon>Fungi</taxon>
        <taxon>Dikarya</taxon>
        <taxon>Ascomycota</taxon>
        <taxon>Pezizomycotina</taxon>
        <taxon>Dothideomycetes</taxon>
        <taxon>Dothideomycetidae</taxon>
        <taxon>Dothideales</taxon>
        <taxon>Dothioraceae</taxon>
        <taxon>Neodothiora</taxon>
    </lineage>
</organism>
<dbReference type="CDD" id="cd00067">
    <property type="entry name" value="GAL4"/>
    <property type="match status" value="1"/>
</dbReference>
<name>A0ABR3PL43_9PEZI</name>
<dbReference type="PANTHER" id="PTHR37534:SF11">
    <property type="entry name" value="ZN(II)2CYS6 TRANSCRIPTION FACTOR (EUROFUNG)"/>
    <property type="match status" value="1"/>
</dbReference>
<keyword evidence="6" id="KW-1185">Reference proteome</keyword>
<dbReference type="Pfam" id="PF11951">
    <property type="entry name" value="Fungal_trans_2"/>
    <property type="match status" value="1"/>
</dbReference>
<dbReference type="PROSITE" id="PS00463">
    <property type="entry name" value="ZN2_CY6_FUNGAL_1"/>
    <property type="match status" value="1"/>
</dbReference>
<dbReference type="Proteomes" id="UP001562354">
    <property type="component" value="Unassembled WGS sequence"/>
</dbReference>
<dbReference type="SUPFAM" id="SSF57701">
    <property type="entry name" value="Zn2/Cys6 DNA-binding domain"/>
    <property type="match status" value="1"/>
</dbReference>
<comment type="caution">
    <text evidence="5">The sequence shown here is derived from an EMBL/GenBank/DDBJ whole genome shotgun (WGS) entry which is preliminary data.</text>
</comment>
<comment type="subcellular location">
    <subcellularLocation>
        <location evidence="1">Nucleus</location>
    </subcellularLocation>
</comment>
<dbReference type="GeneID" id="95979197"/>
<evidence type="ECO:0000256" key="2">
    <source>
        <dbReference type="ARBA" id="ARBA00023242"/>
    </source>
</evidence>
<gene>
    <name evidence="5" type="ORF">AAFC00_005498</name>
</gene>
<keyword evidence="2" id="KW-0539">Nucleus</keyword>
<evidence type="ECO:0000256" key="1">
    <source>
        <dbReference type="ARBA" id="ARBA00004123"/>
    </source>
</evidence>
<feature type="compositionally biased region" description="Basic and acidic residues" evidence="3">
    <location>
        <begin position="182"/>
        <end position="196"/>
    </location>
</feature>
<dbReference type="Pfam" id="PF00172">
    <property type="entry name" value="Zn_clus"/>
    <property type="match status" value="1"/>
</dbReference>
<reference evidence="5 6" key="1">
    <citation type="submission" date="2024-07" db="EMBL/GenBank/DDBJ databases">
        <title>Draft sequence of the Neodothiora populina.</title>
        <authorList>
            <person name="Drown D.D."/>
            <person name="Schuette U.S."/>
            <person name="Buechlein A.B."/>
            <person name="Rusch D.R."/>
            <person name="Winton L.W."/>
            <person name="Adams G.A."/>
        </authorList>
    </citation>
    <scope>NUCLEOTIDE SEQUENCE [LARGE SCALE GENOMIC DNA]</scope>
    <source>
        <strain evidence="5 6">CPC 39397</strain>
    </source>
</reference>
<feature type="region of interest" description="Disordered" evidence="3">
    <location>
        <begin position="173"/>
        <end position="197"/>
    </location>
</feature>
<protein>
    <recommendedName>
        <fullName evidence="4">Zn(2)-C6 fungal-type domain-containing protein</fullName>
    </recommendedName>
</protein>
<evidence type="ECO:0000259" key="4">
    <source>
        <dbReference type="PROSITE" id="PS50048"/>
    </source>
</evidence>
<dbReference type="PROSITE" id="PS50048">
    <property type="entry name" value="ZN2_CY6_FUNGAL_2"/>
    <property type="match status" value="1"/>
</dbReference>
<evidence type="ECO:0000256" key="3">
    <source>
        <dbReference type="SAM" id="MobiDB-lite"/>
    </source>
</evidence>
<dbReference type="InterPro" id="IPR021858">
    <property type="entry name" value="Fun_TF"/>
</dbReference>
<dbReference type="RefSeq" id="XP_069203114.1">
    <property type="nucleotide sequence ID" value="XM_069345286.1"/>
</dbReference>
<dbReference type="InterPro" id="IPR001138">
    <property type="entry name" value="Zn2Cys6_DnaBD"/>
</dbReference>